<name>A0A933W287_UNCEI</name>
<dbReference type="EMBL" id="JACRIW010000070">
    <property type="protein sequence ID" value="MBI5169825.1"/>
    <property type="molecule type" value="Genomic_DNA"/>
</dbReference>
<evidence type="ECO:0000313" key="3">
    <source>
        <dbReference type="EMBL" id="MBI5169825.1"/>
    </source>
</evidence>
<evidence type="ECO:0000259" key="1">
    <source>
        <dbReference type="SMART" id="SM00897"/>
    </source>
</evidence>
<dbReference type="Pfam" id="PF10442">
    <property type="entry name" value="FIST_C"/>
    <property type="match status" value="1"/>
</dbReference>
<protein>
    <submittedName>
        <fullName evidence="3">FIST C-terminal domain-containing protein</fullName>
    </submittedName>
</protein>
<accession>A0A933W287</accession>
<dbReference type="InterPro" id="IPR019494">
    <property type="entry name" value="FIST_C"/>
</dbReference>
<dbReference type="Proteomes" id="UP000696931">
    <property type="component" value="Unassembled WGS sequence"/>
</dbReference>
<evidence type="ECO:0000259" key="2">
    <source>
        <dbReference type="SMART" id="SM01204"/>
    </source>
</evidence>
<reference evidence="3" key="1">
    <citation type="submission" date="2020-07" db="EMBL/GenBank/DDBJ databases">
        <title>Huge and variable diversity of episymbiotic CPR bacteria and DPANN archaea in groundwater ecosystems.</title>
        <authorList>
            <person name="He C.Y."/>
            <person name="Keren R."/>
            <person name="Whittaker M."/>
            <person name="Farag I.F."/>
            <person name="Doudna J."/>
            <person name="Cate J.H.D."/>
            <person name="Banfield J.F."/>
        </authorList>
    </citation>
    <scope>NUCLEOTIDE SEQUENCE</scope>
    <source>
        <strain evidence="3">NC_groundwater_1813_Pr3_B-0.1um_71_17</strain>
    </source>
</reference>
<organism evidence="3 4">
    <name type="scientific">Eiseniibacteriota bacterium</name>
    <dbReference type="NCBI Taxonomy" id="2212470"/>
    <lineage>
        <taxon>Bacteria</taxon>
        <taxon>Candidatus Eiseniibacteriota</taxon>
    </lineage>
</organism>
<dbReference type="InterPro" id="IPR013702">
    <property type="entry name" value="FIST_domain_N"/>
</dbReference>
<dbReference type="PANTHER" id="PTHR40252:SF2">
    <property type="entry name" value="BLR0328 PROTEIN"/>
    <property type="match status" value="1"/>
</dbReference>
<dbReference type="SMART" id="SM01204">
    <property type="entry name" value="FIST_C"/>
    <property type="match status" value="1"/>
</dbReference>
<gene>
    <name evidence="3" type="ORF">HZA61_10080</name>
</gene>
<dbReference type="PANTHER" id="PTHR40252">
    <property type="entry name" value="BLR0328 PROTEIN"/>
    <property type="match status" value="1"/>
</dbReference>
<evidence type="ECO:0000313" key="4">
    <source>
        <dbReference type="Proteomes" id="UP000696931"/>
    </source>
</evidence>
<dbReference type="AlphaFoldDB" id="A0A933W287"/>
<dbReference type="Pfam" id="PF08495">
    <property type="entry name" value="FIST"/>
    <property type="match status" value="1"/>
</dbReference>
<feature type="domain" description="FIST" evidence="1">
    <location>
        <begin position="34"/>
        <end position="229"/>
    </location>
</feature>
<proteinExistence type="predicted"/>
<sequence>MSTLAGIGRSTRRDPREAGLEAAKAARLPLGERLPHLLLVFAASGYEPRELFAGLQEAAPGCRISGCSGEGIITPGASDEGERVVGVMAVWSDAMRFDPVLARDYSADPAAAGAELARQVRALGHDDAFALLLFPDGLKGNCATLLGSLLPALPAGIRVAGGASGDALTFERTWQYLDGEVATDAVAGLLVSGAGTLDIEVSHGCMPIGLERHVTSAADGWVREIDGEPAWTVFRQYLDGAPEDLNTEGSIHLSVGEHVPVGAGSPDTSFVIRTPMALDKATGALFFPGGGIAEGGAMRLTRRDPLRVRTSARECAEQIAARHAGRSPALVLQFDCAGRGKQLFGSRTAEAIVQPLQDVFGAHTPWLGFHTYGEIAPIGDSTYYHNFTVALCALYERSADGA</sequence>
<comment type="caution">
    <text evidence="3">The sequence shown here is derived from an EMBL/GenBank/DDBJ whole genome shotgun (WGS) entry which is preliminary data.</text>
</comment>
<feature type="domain" description="FIST C-domain" evidence="2">
    <location>
        <begin position="230"/>
        <end position="378"/>
    </location>
</feature>
<dbReference type="SMART" id="SM00897">
    <property type="entry name" value="FIST"/>
    <property type="match status" value="1"/>
</dbReference>